<keyword evidence="1" id="KW-0145">Chemotaxis</keyword>
<dbReference type="GO" id="GO:0004888">
    <property type="term" value="F:transmembrane signaling receptor activity"/>
    <property type="evidence" value="ECO:0007669"/>
    <property type="project" value="TreeGrafter"/>
</dbReference>
<dbReference type="Pfam" id="PF22673">
    <property type="entry name" value="MCP-like_PDC_1"/>
    <property type="match status" value="1"/>
</dbReference>
<dbReference type="EMBL" id="FTMS01000004">
    <property type="protein sequence ID" value="SIQ15342.1"/>
    <property type="molecule type" value="Genomic_DNA"/>
</dbReference>
<keyword evidence="5" id="KW-0812">Transmembrane</keyword>
<evidence type="ECO:0000256" key="1">
    <source>
        <dbReference type="ARBA" id="ARBA00022500"/>
    </source>
</evidence>
<dbReference type="STRING" id="159291.SAMN05920897_104150"/>
<dbReference type="GO" id="GO:0007165">
    <property type="term" value="P:signal transduction"/>
    <property type="evidence" value="ECO:0007669"/>
    <property type="project" value="UniProtKB-KW"/>
</dbReference>
<protein>
    <submittedName>
        <fullName evidence="7">Methyl-accepting chemotaxis protein</fullName>
    </submittedName>
</protein>
<dbReference type="CDD" id="cd12913">
    <property type="entry name" value="PDC1_MCP_like"/>
    <property type="match status" value="1"/>
</dbReference>
<dbReference type="AlphaFoldDB" id="A0A1N6QFL7"/>
<dbReference type="InterPro" id="IPR004089">
    <property type="entry name" value="MCPsignal_dom"/>
</dbReference>
<keyword evidence="3" id="KW-0807">Transducer</keyword>
<gene>
    <name evidence="7" type="ORF">SAMN05920897_104150</name>
</gene>
<proteinExistence type="inferred from homology"/>
<dbReference type="OrthoDB" id="369835at2"/>
<evidence type="ECO:0000313" key="7">
    <source>
        <dbReference type="EMBL" id="SIQ15342.1"/>
    </source>
</evidence>
<dbReference type="RefSeq" id="WP_076488107.1">
    <property type="nucleotide sequence ID" value="NZ_FTMS01000004.1"/>
</dbReference>
<dbReference type="SMART" id="SM00283">
    <property type="entry name" value="MA"/>
    <property type="match status" value="1"/>
</dbReference>
<dbReference type="GO" id="GO:0006935">
    <property type="term" value="P:chemotaxis"/>
    <property type="evidence" value="ECO:0007669"/>
    <property type="project" value="UniProtKB-KW"/>
</dbReference>
<evidence type="ECO:0000313" key="8">
    <source>
        <dbReference type="Proteomes" id="UP000186400"/>
    </source>
</evidence>
<name>A0A1N6QFL7_9SPIO</name>
<feature type="transmembrane region" description="Helical" evidence="5">
    <location>
        <begin position="6"/>
        <end position="27"/>
    </location>
</feature>
<feature type="coiled-coil region" evidence="4">
    <location>
        <begin position="447"/>
        <end position="474"/>
    </location>
</feature>
<feature type="domain" description="Methyl-accepting transducer" evidence="6">
    <location>
        <begin position="282"/>
        <end position="504"/>
    </location>
</feature>
<accession>A0A1N6QFL7</accession>
<keyword evidence="4" id="KW-0175">Coiled coil</keyword>
<evidence type="ECO:0000256" key="5">
    <source>
        <dbReference type="SAM" id="Phobius"/>
    </source>
</evidence>
<dbReference type="Gene3D" id="1.10.287.950">
    <property type="entry name" value="Methyl-accepting chemotaxis protein"/>
    <property type="match status" value="1"/>
</dbReference>
<dbReference type="PANTHER" id="PTHR43531">
    <property type="entry name" value="PROTEIN ICFG"/>
    <property type="match status" value="1"/>
</dbReference>
<dbReference type="InterPro" id="IPR051310">
    <property type="entry name" value="MCP_chemotaxis"/>
</dbReference>
<keyword evidence="5" id="KW-0472">Membrane</keyword>
<sequence>MTLLTISAFLVAAVSFGIALLLLVVGLRTRRIHRQELREIASFIRDNLIPDYGVISTAVTATGSLQEEAGKWTSDTATGQIRKHLEAMLLSNTSFFGVWVALKPGTLREVSHGHHCPYLYREGEDILEMQLPNIEEEHFFILPQKSGHLELLEPFEYDLKGEQVLMTTMATPIFREGEILGVCGVDIRLRTTRKIFPNLLDLPPSTPLVIDPQNPGSTNLTEIRQSVYAAESNMREMLSSLKELLSSRTQLETNVEKTRAVTEYIAEAVTAMIEATETQGTDTREAVSAVEQMSRSIESLSSQIQDQSTMVEEASAAIEEMVANILSLQKLLASNAERFSELDQRSKTGNTMMQEVVTIVQEISSDSIALNEANGIIAALASQTNLLAMNAAIEAAHAGEFGQGFSVVAGEIRKLAENSATQAKTISGRLKSVRSKIGHCVDTSGKAQETILRLDELIQEVRNREQEINGAMSEQAAGSTEVTKALHHMVTITDEVSGASREMNEGRARMVEAIQSIDASTRALQERTGGISRQAAVLEETVTTVETVVNEIARTMYINGVA</sequence>
<evidence type="ECO:0000259" key="6">
    <source>
        <dbReference type="PROSITE" id="PS50111"/>
    </source>
</evidence>
<dbReference type="Proteomes" id="UP000186400">
    <property type="component" value="Unassembled WGS sequence"/>
</dbReference>
<evidence type="ECO:0000256" key="3">
    <source>
        <dbReference type="PROSITE-ProRule" id="PRU00284"/>
    </source>
</evidence>
<reference evidence="7 8" key="1">
    <citation type="submission" date="2017-01" db="EMBL/GenBank/DDBJ databases">
        <authorList>
            <person name="Mah S.A."/>
            <person name="Swanson W.J."/>
            <person name="Moy G.W."/>
            <person name="Vacquier V.D."/>
        </authorList>
    </citation>
    <scope>NUCLEOTIDE SEQUENCE [LARGE SCALE GENOMIC DNA]</scope>
    <source>
        <strain evidence="7 8">ASpG1</strain>
    </source>
</reference>
<evidence type="ECO:0000256" key="2">
    <source>
        <dbReference type="ARBA" id="ARBA00029447"/>
    </source>
</evidence>
<dbReference type="PROSITE" id="PS50111">
    <property type="entry name" value="CHEMOTAXIS_TRANSDUC_2"/>
    <property type="match status" value="1"/>
</dbReference>
<dbReference type="Gene3D" id="3.30.450.20">
    <property type="entry name" value="PAS domain"/>
    <property type="match status" value="1"/>
</dbReference>
<dbReference type="Pfam" id="PF00015">
    <property type="entry name" value="MCPsignal"/>
    <property type="match status" value="1"/>
</dbReference>
<evidence type="ECO:0000256" key="4">
    <source>
        <dbReference type="SAM" id="Coils"/>
    </source>
</evidence>
<comment type="similarity">
    <text evidence="2">Belongs to the methyl-accepting chemotaxis (MCP) protein family.</text>
</comment>
<organism evidence="7 8">
    <name type="scientific">Alkalispirochaeta americana</name>
    <dbReference type="NCBI Taxonomy" id="159291"/>
    <lineage>
        <taxon>Bacteria</taxon>
        <taxon>Pseudomonadati</taxon>
        <taxon>Spirochaetota</taxon>
        <taxon>Spirochaetia</taxon>
        <taxon>Spirochaetales</taxon>
        <taxon>Spirochaetaceae</taxon>
        <taxon>Alkalispirochaeta</taxon>
    </lineage>
</organism>
<keyword evidence="5" id="KW-1133">Transmembrane helix</keyword>
<keyword evidence="8" id="KW-1185">Reference proteome</keyword>
<dbReference type="SUPFAM" id="SSF58104">
    <property type="entry name" value="Methyl-accepting chemotaxis protein (MCP) signaling domain"/>
    <property type="match status" value="1"/>
</dbReference>
<dbReference type="PANTHER" id="PTHR43531:SF11">
    <property type="entry name" value="METHYL-ACCEPTING CHEMOTAXIS PROTEIN 3"/>
    <property type="match status" value="1"/>
</dbReference>
<dbReference type="GO" id="GO:0005886">
    <property type="term" value="C:plasma membrane"/>
    <property type="evidence" value="ECO:0007669"/>
    <property type="project" value="TreeGrafter"/>
</dbReference>